<feature type="non-terminal residue" evidence="4">
    <location>
        <position position="328"/>
    </location>
</feature>
<feature type="domain" description="WCX" evidence="3">
    <location>
        <begin position="272"/>
        <end position="328"/>
    </location>
</feature>
<evidence type="ECO:0000256" key="1">
    <source>
        <dbReference type="SAM" id="MobiDB-lite"/>
    </source>
</evidence>
<proteinExistence type="predicted"/>
<sequence length="328" mass="35564">MHSRHRRPARGEPGAGSVAGVGPGVSSATRRTERLLNLLIALLSTRARLTKEQLRTAVPQYDECASDEAFDRMFERDKEELRELGVPLVAAPVSAWFDDDLGYSVDRDSYALPEVSFTAGELAVLGLASRVWQQASLAGPAARALVKLKALGVEPDDASLVGVEPRVRTAEPAFDPLYAATRDRAEVRFRYRTARTGLAAARRVQPWQLRSWHGQWYLIGHDTGREDTRVFRLSRIEGAVTRTGEAGGFTPPDDLDAPSLLARWVPQAPERTATVGLRPGAGVGLRVRAGAPSDADVVEVTFTDVEELAEQVASAGADAVVHAPDDLR</sequence>
<dbReference type="AlphaFoldDB" id="A0A6J4Q2M5"/>
<dbReference type="InterPro" id="IPR051534">
    <property type="entry name" value="CBASS_pafABC_assoc_protein"/>
</dbReference>
<feature type="domain" description="WYL" evidence="2">
    <location>
        <begin position="173"/>
        <end position="239"/>
    </location>
</feature>
<evidence type="ECO:0000259" key="3">
    <source>
        <dbReference type="Pfam" id="PF25583"/>
    </source>
</evidence>
<reference evidence="4" key="1">
    <citation type="submission" date="2020-02" db="EMBL/GenBank/DDBJ databases">
        <authorList>
            <person name="Meier V. D."/>
        </authorList>
    </citation>
    <scope>NUCLEOTIDE SEQUENCE</scope>
    <source>
        <strain evidence="4">AVDCRST_MAG35</strain>
    </source>
</reference>
<evidence type="ECO:0000259" key="2">
    <source>
        <dbReference type="Pfam" id="PF13280"/>
    </source>
</evidence>
<name>A0A6J4Q2M5_9ACTN</name>
<dbReference type="PANTHER" id="PTHR34580">
    <property type="match status" value="1"/>
</dbReference>
<dbReference type="PROSITE" id="PS52050">
    <property type="entry name" value="WYL"/>
    <property type="match status" value="1"/>
</dbReference>
<feature type="region of interest" description="Disordered" evidence="1">
    <location>
        <begin position="1"/>
        <end position="26"/>
    </location>
</feature>
<protein>
    <submittedName>
        <fullName evidence="4">FIG005453: Putative DeoR-family transcriptional regulator</fullName>
    </submittedName>
</protein>
<feature type="compositionally biased region" description="Gly residues" evidence="1">
    <location>
        <begin position="13"/>
        <end position="23"/>
    </location>
</feature>
<gene>
    <name evidence="4" type="ORF">AVDCRST_MAG35-2631</name>
</gene>
<dbReference type="Pfam" id="PF25583">
    <property type="entry name" value="WCX"/>
    <property type="match status" value="1"/>
</dbReference>
<evidence type="ECO:0000313" key="4">
    <source>
        <dbReference type="EMBL" id="CAA9431333.1"/>
    </source>
</evidence>
<accession>A0A6J4Q2M5</accession>
<dbReference type="Pfam" id="PF13280">
    <property type="entry name" value="WYL"/>
    <property type="match status" value="1"/>
</dbReference>
<organism evidence="4">
    <name type="scientific">uncultured Quadrisphaera sp</name>
    <dbReference type="NCBI Taxonomy" id="904978"/>
    <lineage>
        <taxon>Bacteria</taxon>
        <taxon>Bacillati</taxon>
        <taxon>Actinomycetota</taxon>
        <taxon>Actinomycetes</taxon>
        <taxon>Kineosporiales</taxon>
        <taxon>Kineosporiaceae</taxon>
        <taxon>Quadrisphaera</taxon>
        <taxon>environmental samples</taxon>
    </lineage>
</organism>
<dbReference type="InterPro" id="IPR026881">
    <property type="entry name" value="WYL_dom"/>
</dbReference>
<dbReference type="InterPro" id="IPR057727">
    <property type="entry name" value="WCX_dom"/>
</dbReference>
<dbReference type="EMBL" id="CADCUY010000525">
    <property type="protein sequence ID" value="CAA9431333.1"/>
    <property type="molecule type" value="Genomic_DNA"/>
</dbReference>
<dbReference type="PANTHER" id="PTHR34580:SF3">
    <property type="entry name" value="PROTEIN PAFB"/>
    <property type="match status" value="1"/>
</dbReference>